<dbReference type="Gene3D" id="3.30.530.20">
    <property type="match status" value="1"/>
</dbReference>
<name>A0ABZ3EEW2_9STAP</name>
<accession>A0ABZ3EEW2</accession>
<organism evidence="3 4">
    <name type="scientific">Staphylococcus hsinchuensis</name>
    <dbReference type="NCBI Taxonomy" id="3051183"/>
    <lineage>
        <taxon>Bacteria</taxon>
        <taxon>Bacillati</taxon>
        <taxon>Bacillota</taxon>
        <taxon>Bacilli</taxon>
        <taxon>Bacillales</taxon>
        <taxon>Staphylococcaceae</taxon>
        <taxon>Staphylococcus</taxon>
    </lineage>
</organism>
<dbReference type="SUPFAM" id="SSF55961">
    <property type="entry name" value="Bet v1-like"/>
    <property type="match status" value="1"/>
</dbReference>
<feature type="domain" description="Activator of Hsp90 ATPase homologue 1/2-like C-terminal" evidence="2">
    <location>
        <begin position="21"/>
        <end position="131"/>
    </location>
</feature>
<proteinExistence type="inferred from homology"/>
<dbReference type="Proteomes" id="UP001436297">
    <property type="component" value="Chromosome"/>
</dbReference>
<evidence type="ECO:0000313" key="4">
    <source>
        <dbReference type="Proteomes" id="UP001436297"/>
    </source>
</evidence>
<dbReference type="Pfam" id="PF08327">
    <property type="entry name" value="AHSA1"/>
    <property type="match status" value="1"/>
</dbReference>
<dbReference type="InterPro" id="IPR013538">
    <property type="entry name" value="ASHA1/2-like_C"/>
</dbReference>
<dbReference type="EMBL" id="CP128355">
    <property type="protein sequence ID" value="XAF71349.1"/>
    <property type="molecule type" value="Genomic_DNA"/>
</dbReference>
<keyword evidence="4" id="KW-1185">Reference proteome</keyword>
<evidence type="ECO:0000313" key="3">
    <source>
        <dbReference type="EMBL" id="XAF71349.1"/>
    </source>
</evidence>
<evidence type="ECO:0000259" key="2">
    <source>
        <dbReference type="Pfam" id="PF08327"/>
    </source>
</evidence>
<evidence type="ECO:0000256" key="1">
    <source>
        <dbReference type="ARBA" id="ARBA00006817"/>
    </source>
</evidence>
<sequence length="156" mass="18033">MEVKYLKGEQGITQNVIQHIDATTDQVFPYLSTTEGIQQWFPQLSFKDQEVGGTVVFNMEDTRQEMEITHYEPNKVVGFTWDKGTVKFVLAEIQGATQITLEEHLPHEFPHIAADFTGWQFHMKSIQQLVEKGSPLDQQNYNFDEVTNEIKNQLDL</sequence>
<dbReference type="RefSeq" id="WP_251518655.1">
    <property type="nucleotide sequence ID" value="NZ_CP128355.1"/>
</dbReference>
<reference evidence="3 4" key="1">
    <citation type="journal article" date="2024" name="Pathogens">
        <title>Staphylococcus hsinchuensis sp. nov., Isolated from Soymilk.</title>
        <authorList>
            <person name="Wang Y.T."/>
            <person name="Lin Y.C."/>
            <person name="Hsieh Y.H."/>
            <person name="Lin Y.T."/>
            <person name="Hamada M."/>
            <person name="Chen C.C."/>
            <person name="Liou J.S."/>
            <person name="Lee A.Y."/>
            <person name="Zhang W.L."/>
            <person name="Chen Y.T."/>
            <person name="Huang C.H."/>
        </authorList>
    </citation>
    <scope>NUCLEOTIDE SEQUENCE [LARGE SCALE GENOMIC DNA]</scope>
    <source>
        <strain evidence="3 4">H164</strain>
    </source>
</reference>
<comment type="similarity">
    <text evidence="1">Belongs to the AHA1 family.</text>
</comment>
<dbReference type="InterPro" id="IPR023393">
    <property type="entry name" value="START-like_dom_sf"/>
</dbReference>
<protein>
    <submittedName>
        <fullName evidence="3">SRPBCC domain-containing protein</fullName>
    </submittedName>
</protein>
<gene>
    <name evidence="3" type="ORF">QQM35_04440</name>
</gene>